<proteinExistence type="predicted"/>
<gene>
    <name evidence="2" type="ORF">CAC02_10725</name>
</gene>
<evidence type="ECO:0000256" key="1">
    <source>
        <dbReference type="ARBA" id="ARBA00022649"/>
    </source>
</evidence>
<dbReference type="Pfam" id="PF05016">
    <property type="entry name" value="ParE_toxin"/>
    <property type="match status" value="1"/>
</dbReference>
<accession>A0A368UAI6</accession>
<sequence>MQEIKEYNISLSPSVENSLDEIYDYISIHFSDSYANSRINDILNGIDTLKIFPEAGFNADEKLGKKIDSEHETRGMPLKKDYLVLYNIDKDNGVVKIAYLFSIKSDYMKLLK</sequence>
<dbReference type="InterPro" id="IPR035093">
    <property type="entry name" value="RelE/ParE_toxin_dom_sf"/>
</dbReference>
<keyword evidence="1" id="KW-1277">Toxin-antitoxin system</keyword>
<evidence type="ECO:0000313" key="2">
    <source>
        <dbReference type="EMBL" id="RCW15962.1"/>
    </source>
</evidence>
<name>A0A368UAI6_9STRE</name>
<dbReference type="EMBL" id="NETH01000092">
    <property type="protein sequence ID" value="RCW15962.1"/>
    <property type="molecule type" value="Genomic_DNA"/>
</dbReference>
<dbReference type="InterPro" id="IPR007712">
    <property type="entry name" value="RelE/ParE_toxin"/>
</dbReference>
<protein>
    <recommendedName>
        <fullName evidence="4">Type II toxin-antitoxin system RelE/ParE family toxin</fullName>
    </recommendedName>
</protein>
<organism evidence="2 3">
    <name type="scientific">Streptococcus gallolyticus</name>
    <dbReference type="NCBI Taxonomy" id="315405"/>
    <lineage>
        <taxon>Bacteria</taxon>
        <taxon>Bacillati</taxon>
        <taxon>Bacillota</taxon>
        <taxon>Bacilli</taxon>
        <taxon>Lactobacillales</taxon>
        <taxon>Streptococcaceae</taxon>
        <taxon>Streptococcus</taxon>
    </lineage>
</organism>
<dbReference type="AlphaFoldDB" id="A0A368UAI6"/>
<comment type="caution">
    <text evidence="2">The sequence shown here is derived from an EMBL/GenBank/DDBJ whole genome shotgun (WGS) entry which is preliminary data.</text>
</comment>
<evidence type="ECO:0008006" key="4">
    <source>
        <dbReference type="Google" id="ProtNLM"/>
    </source>
</evidence>
<evidence type="ECO:0000313" key="3">
    <source>
        <dbReference type="Proteomes" id="UP000253215"/>
    </source>
</evidence>
<dbReference type="Proteomes" id="UP000253215">
    <property type="component" value="Unassembled WGS sequence"/>
</dbReference>
<dbReference type="Gene3D" id="3.30.2310.20">
    <property type="entry name" value="RelE-like"/>
    <property type="match status" value="1"/>
</dbReference>
<reference evidence="2 3" key="1">
    <citation type="journal article" date="2018" name="Sci. Rep.">
        <title>Network-guided genomic and metagenomic analysis of the faecal microbiota of the critically endangered kakapo.</title>
        <authorList>
            <person name="Waite D.W."/>
            <person name="Dsouza M."/>
            <person name="Sekiguchi Y."/>
            <person name="Hugenholtz P."/>
            <person name="Taylor M.W."/>
        </authorList>
    </citation>
    <scope>NUCLEOTIDE SEQUENCE [LARGE SCALE GENOMIC DNA]</scope>
    <source>
        <strain evidence="2 3">BI02</strain>
    </source>
</reference>